<protein>
    <submittedName>
        <fullName evidence="8">Nucleobase:cation symporter-1, NCS1 family</fullName>
    </submittedName>
</protein>
<feature type="transmembrane region" description="Helical" evidence="7">
    <location>
        <begin position="248"/>
        <end position="268"/>
    </location>
</feature>
<name>A0A0C2IUG0_9PEZI</name>
<dbReference type="OrthoDB" id="2018619at2759"/>
<comment type="caution">
    <text evidence="8">The sequence shown here is derived from an EMBL/GenBank/DDBJ whole genome shotgun (WGS) entry which is preliminary data.</text>
</comment>
<feature type="transmembrane region" description="Helical" evidence="7">
    <location>
        <begin position="177"/>
        <end position="196"/>
    </location>
</feature>
<feature type="transmembrane region" description="Helical" evidence="7">
    <location>
        <begin position="131"/>
        <end position="157"/>
    </location>
</feature>
<feature type="region of interest" description="Disordered" evidence="6">
    <location>
        <begin position="551"/>
        <end position="575"/>
    </location>
</feature>
<feature type="transmembrane region" description="Helical" evidence="7">
    <location>
        <begin position="489"/>
        <end position="512"/>
    </location>
</feature>
<dbReference type="GO" id="GO:0005886">
    <property type="term" value="C:plasma membrane"/>
    <property type="evidence" value="ECO:0007669"/>
    <property type="project" value="TreeGrafter"/>
</dbReference>
<feature type="compositionally biased region" description="Basic and acidic residues" evidence="6">
    <location>
        <begin position="551"/>
        <end position="567"/>
    </location>
</feature>
<evidence type="ECO:0000256" key="1">
    <source>
        <dbReference type="ARBA" id="ARBA00004141"/>
    </source>
</evidence>
<dbReference type="PANTHER" id="PTHR30618:SF4">
    <property type="entry name" value="ALLANTOIN PERMEASE"/>
    <property type="match status" value="1"/>
</dbReference>
<feature type="transmembrane region" description="Helical" evidence="7">
    <location>
        <begin position="82"/>
        <end position="110"/>
    </location>
</feature>
<evidence type="ECO:0000256" key="5">
    <source>
        <dbReference type="ARBA" id="ARBA00023136"/>
    </source>
</evidence>
<feature type="transmembrane region" description="Helical" evidence="7">
    <location>
        <begin position="381"/>
        <end position="398"/>
    </location>
</feature>
<organism evidence="8 9">
    <name type="scientific">Sporothrix brasiliensis 5110</name>
    <dbReference type="NCBI Taxonomy" id="1398154"/>
    <lineage>
        <taxon>Eukaryota</taxon>
        <taxon>Fungi</taxon>
        <taxon>Dikarya</taxon>
        <taxon>Ascomycota</taxon>
        <taxon>Pezizomycotina</taxon>
        <taxon>Sordariomycetes</taxon>
        <taxon>Sordariomycetidae</taxon>
        <taxon>Ophiostomatales</taxon>
        <taxon>Ophiostomataceae</taxon>
        <taxon>Sporothrix</taxon>
    </lineage>
</organism>
<keyword evidence="9" id="KW-1185">Reference proteome</keyword>
<evidence type="ECO:0000256" key="3">
    <source>
        <dbReference type="ARBA" id="ARBA00022692"/>
    </source>
</evidence>
<dbReference type="GeneID" id="63675823"/>
<feature type="transmembrane region" description="Helical" evidence="7">
    <location>
        <begin position="289"/>
        <end position="313"/>
    </location>
</feature>
<keyword evidence="5 7" id="KW-0472">Membrane</keyword>
<gene>
    <name evidence="8" type="ORF">SPBR_02599</name>
</gene>
<comment type="subcellular location">
    <subcellularLocation>
        <location evidence="1">Membrane</location>
        <topology evidence="1">Multi-pass membrane protein</topology>
    </subcellularLocation>
</comment>
<feature type="transmembrane region" description="Helical" evidence="7">
    <location>
        <begin position="404"/>
        <end position="429"/>
    </location>
</feature>
<reference evidence="8 9" key="1">
    <citation type="journal article" date="2014" name="BMC Genomics">
        <title>Comparative genomics of the major fungal agents of human and animal Sporotrichosis: Sporothrix schenckii and Sporothrix brasiliensis.</title>
        <authorList>
            <person name="Teixeira M.M."/>
            <person name="de Almeida L.G."/>
            <person name="Kubitschek-Barreira P."/>
            <person name="Alves F.L."/>
            <person name="Kioshima E.S."/>
            <person name="Abadio A.K."/>
            <person name="Fernandes L."/>
            <person name="Derengowski L.S."/>
            <person name="Ferreira K.S."/>
            <person name="Souza R.C."/>
            <person name="Ruiz J.C."/>
            <person name="de Andrade N.C."/>
            <person name="Paes H.C."/>
            <person name="Nicola A.M."/>
            <person name="Albuquerque P."/>
            <person name="Gerber A.L."/>
            <person name="Martins V.P."/>
            <person name="Peconick L.D."/>
            <person name="Neto A.V."/>
            <person name="Chaucanez C.B."/>
            <person name="Silva P.A."/>
            <person name="Cunha O.L."/>
            <person name="de Oliveira F.F."/>
            <person name="dos Santos T.C."/>
            <person name="Barros A.L."/>
            <person name="Soares M.A."/>
            <person name="de Oliveira L.M."/>
            <person name="Marini M.M."/>
            <person name="Villalobos-Duno H."/>
            <person name="Cunha M.M."/>
            <person name="de Hoog S."/>
            <person name="da Silveira J.F."/>
            <person name="Henrissat B."/>
            <person name="Nino-Vega G.A."/>
            <person name="Cisalpino P.S."/>
            <person name="Mora-Montes H.M."/>
            <person name="Almeida S.R."/>
            <person name="Stajich J.E."/>
            <person name="Lopes-Bezerra L.M."/>
            <person name="Vasconcelos A.T."/>
            <person name="Felipe M.S."/>
        </authorList>
    </citation>
    <scope>NUCLEOTIDE SEQUENCE [LARGE SCALE GENOMIC DNA]</scope>
    <source>
        <strain evidence="8 9">5110</strain>
    </source>
</reference>
<evidence type="ECO:0000256" key="4">
    <source>
        <dbReference type="ARBA" id="ARBA00022989"/>
    </source>
</evidence>
<dbReference type="InterPro" id="IPR045225">
    <property type="entry name" value="Uracil/uridine/allantoin_perm"/>
</dbReference>
<dbReference type="AlphaFoldDB" id="A0A0C2IUG0"/>
<dbReference type="EMBL" id="AWTV01000006">
    <property type="protein sequence ID" value="KIH92771.1"/>
    <property type="molecule type" value="Genomic_DNA"/>
</dbReference>
<dbReference type="PANTHER" id="PTHR30618">
    <property type="entry name" value="NCS1 FAMILY PURINE/PYRIMIDINE TRANSPORTER"/>
    <property type="match status" value="1"/>
</dbReference>
<evidence type="ECO:0000256" key="6">
    <source>
        <dbReference type="SAM" id="MobiDB-lite"/>
    </source>
</evidence>
<keyword evidence="3 7" id="KW-0812">Transmembrane</keyword>
<evidence type="ECO:0000313" key="8">
    <source>
        <dbReference type="EMBL" id="KIH92771.1"/>
    </source>
</evidence>
<comment type="similarity">
    <text evidence="2">Belongs to the purine-cytosine permease (2.A.39) family.</text>
</comment>
<dbReference type="GO" id="GO:0015205">
    <property type="term" value="F:nucleobase transmembrane transporter activity"/>
    <property type="evidence" value="ECO:0007669"/>
    <property type="project" value="TreeGrafter"/>
</dbReference>
<keyword evidence="4 7" id="KW-1133">Transmembrane helix</keyword>
<feature type="transmembrane region" description="Helical" evidence="7">
    <location>
        <begin position="45"/>
        <end position="62"/>
    </location>
</feature>
<feature type="transmembrane region" description="Helical" evidence="7">
    <location>
        <begin position="341"/>
        <end position="369"/>
    </location>
</feature>
<dbReference type="RefSeq" id="XP_040620781.1">
    <property type="nucleotide sequence ID" value="XM_040760902.1"/>
</dbReference>
<dbReference type="Proteomes" id="UP000031575">
    <property type="component" value="Unassembled WGS sequence"/>
</dbReference>
<dbReference type="HOGENOM" id="CLU_021555_3_0_1"/>
<dbReference type="Pfam" id="PF02133">
    <property type="entry name" value="Transp_cyt_pur"/>
    <property type="match status" value="1"/>
</dbReference>
<feature type="transmembrane region" description="Helical" evidence="7">
    <location>
        <begin position="203"/>
        <end position="225"/>
    </location>
</feature>
<accession>A0A0C2IUG0</accession>
<proteinExistence type="inferred from homology"/>
<dbReference type="CDD" id="cd11482">
    <property type="entry name" value="SLC-NCS1sbd_NRT1-like"/>
    <property type="match status" value="1"/>
</dbReference>
<dbReference type="VEuPathDB" id="FungiDB:SPBR_02599"/>
<evidence type="ECO:0000256" key="7">
    <source>
        <dbReference type="SAM" id="Phobius"/>
    </source>
</evidence>
<dbReference type="Gene3D" id="1.10.4160.10">
    <property type="entry name" value="Hydantoin permease"/>
    <property type="match status" value="1"/>
</dbReference>
<evidence type="ECO:0000256" key="2">
    <source>
        <dbReference type="ARBA" id="ARBA00008974"/>
    </source>
</evidence>
<sequence length="575" mass="63825">MNSNLRQRANVLLEKARLRGNEEEHEQTDHWSNRDLIPLPPKRRVWGWFNFFGYWAISSLNISTWQSPNTYLAQGLSVRQSMAVIVVGRLMITLFSSLVAWCGLQWHIGFTIQNRVSWGLRGSYIPLLQRVLLNFIWSAVQCWNGGRLVAICLTAIWPSFAAMHNFLPASMSHITTAYQFVGFILFWVLSTPFLLIPPEKFKLPFQVVSIYCGVAMLAMMIWALAEAEGVGPLWHTGEAVPATSRFNVSWIIMAGINQMVGTVAAGITNGSDFSRYARGWRHYIGGSTLSAFLVGTVVSFVGLVTTSAAQSIYGEVYWNPPDLLMVMMDSGRGSSKARAGVFFLSFGFCLTAMFENICGNAVAGGIDLAGILPRYINIRRGAFLTFLAIWVVQPWQLVNKATTFINVLSSFSVFLAPLIGIMTTDFYLVRRRKIRLSHLYRPHDSIYWFAGGFNWRAFPAWLGGWAPTVGGLAYAARGATDGPKALYELYYMAFLLGFAISAVIFFALNTIFPPEGLGEFDDVDVYGTFTEKAAAKLGVVTNASFVEAVSDGDKNDIPDHGPEKQDGEMQTVTAL</sequence>
<evidence type="ECO:0000313" key="9">
    <source>
        <dbReference type="Proteomes" id="UP000031575"/>
    </source>
</evidence>
<dbReference type="InterPro" id="IPR001248">
    <property type="entry name" value="Pur-cyt_permease"/>
</dbReference>